<evidence type="ECO:0000256" key="2">
    <source>
        <dbReference type="ARBA" id="ARBA00023239"/>
    </source>
</evidence>
<dbReference type="GO" id="GO:0071555">
    <property type="term" value="P:cell wall organization"/>
    <property type="evidence" value="ECO:0007669"/>
    <property type="project" value="UniProtKB-KW"/>
</dbReference>
<comment type="function">
    <text evidence="4">Lytic transglycosylase with a strong preference for naked glycan strands that lack stem peptides.</text>
</comment>
<dbReference type="InterPro" id="IPR007730">
    <property type="entry name" value="SPOR-like_dom"/>
</dbReference>
<dbReference type="InterPro" id="IPR034718">
    <property type="entry name" value="RlpA"/>
</dbReference>
<dbReference type="AlphaFoldDB" id="A0AAU8PH94"/>
<feature type="domain" description="SPOR" evidence="8">
    <location>
        <begin position="271"/>
        <end position="337"/>
    </location>
</feature>
<dbReference type="Pfam" id="PF03330">
    <property type="entry name" value="DPBB_1"/>
    <property type="match status" value="1"/>
</dbReference>
<dbReference type="GO" id="GO:0042834">
    <property type="term" value="F:peptidoglycan binding"/>
    <property type="evidence" value="ECO:0007669"/>
    <property type="project" value="InterPro"/>
</dbReference>
<dbReference type="PANTHER" id="PTHR34183">
    <property type="entry name" value="ENDOLYTIC PEPTIDOGLYCAN TRANSGLYCOSYLASE RLPA"/>
    <property type="match status" value="1"/>
</dbReference>
<dbReference type="InterPro" id="IPR012997">
    <property type="entry name" value="RplA"/>
</dbReference>
<reference evidence="10" key="1">
    <citation type="journal article" date="2012" name="PLoS Negl. Trop. Dis.">
        <title>Whole genome sequences of three Treponema pallidum ssp. pertenue strains: yaws and syphilis treponemes differ in less than 0.2% of the genome sequence.</title>
        <authorList>
            <person name="Cejkova D."/>
            <person name="Zobanikova M."/>
            <person name="Chen L."/>
            <person name="Pospisilova P."/>
            <person name="Strouhal M."/>
            <person name="Qin X."/>
            <person name="Mikalova L."/>
            <person name="Norris S.J."/>
            <person name="Muzny D.M."/>
            <person name="Gibbs R.A."/>
            <person name="Fulton L.L."/>
            <person name="Sodergren E."/>
            <person name="Weinstock G.M."/>
            <person name="Smajs D."/>
        </authorList>
    </citation>
    <scope>NUCLEOTIDE SEQUENCE [LARGE SCALE GENOMIC DNA]</scope>
    <source>
        <strain evidence="10">Gauthier</strain>
    </source>
</reference>
<dbReference type="EC" id="4.2.2.-" evidence="4"/>
<evidence type="ECO:0000259" key="8">
    <source>
        <dbReference type="Pfam" id="PF05036"/>
    </source>
</evidence>
<evidence type="ECO:0000259" key="7">
    <source>
        <dbReference type="Pfam" id="PF03330"/>
    </source>
</evidence>
<accession>A0AAU8PH94</accession>
<dbReference type="InterPro" id="IPR036908">
    <property type="entry name" value="RlpA-like_sf"/>
</dbReference>
<dbReference type="GO" id="GO:0000270">
    <property type="term" value="P:peptidoglycan metabolic process"/>
    <property type="evidence" value="ECO:0007669"/>
    <property type="project" value="UniProtKB-UniRule"/>
</dbReference>
<evidence type="ECO:0000256" key="6">
    <source>
        <dbReference type="SAM" id="MobiDB-lite"/>
    </source>
</evidence>
<feature type="compositionally biased region" description="Polar residues" evidence="6">
    <location>
        <begin position="145"/>
        <end position="156"/>
    </location>
</feature>
<name>A0AAU8PH94_TREPG</name>
<dbReference type="EMBL" id="CP002376">
    <property type="protein sequence ID" value="AEZ60271.1"/>
    <property type="molecule type" value="Genomic_DNA"/>
</dbReference>
<dbReference type="HAMAP" id="MF_02071">
    <property type="entry name" value="RlpA"/>
    <property type="match status" value="1"/>
</dbReference>
<dbReference type="Proteomes" id="UP000008192">
    <property type="component" value="Chromosome"/>
</dbReference>
<organism evidence="9 10">
    <name type="scientific">Treponema pallidum subsp. pertenue (strain Gauthier)</name>
    <dbReference type="NCBI Taxonomy" id="491080"/>
    <lineage>
        <taxon>Bacteria</taxon>
        <taxon>Pseudomonadati</taxon>
        <taxon>Spirochaetota</taxon>
        <taxon>Spirochaetia</taxon>
        <taxon>Spirochaetales</taxon>
        <taxon>Treponemataceae</taxon>
        <taxon>Treponema</taxon>
    </lineage>
</organism>
<gene>
    <name evidence="4 9" type="primary">rlpA</name>
    <name evidence="9" type="ordered locus">TPEGAU_0993</name>
</gene>
<comment type="similarity">
    <text evidence="4 5">Belongs to the RlpA family.</text>
</comment>
<dbReference type="CDD" id="cd22268">
    <property type="entry name" value="DPBB_RlpA-like"/>
    <property type="match status" value="1"/>
</dbReference>
<evidence type="ECO:0000256" key="3">
    <source>
        <dbReference type="ARBA" id="ARBA00023316"/>
    </source>
</evidence>
<feature type="domain" description="RlpA-like protein double-psi beta-barrel" evidence="7">
    <location>
        <begin position="29"/>
        <end position="116"/>
    </location>
</feature>
<dbReference type="InterPro" id="IPR036680">
    <property type="entry name" value="SPOR-like_sf"/>
</dbReference>
<dbReference type="SUPFAM" id="SSF110997">
    <property type="entry name" value="Sporulation related repeat"/>
    <property type="match status" value="1"/>
</dbReference>
<dbReference type="RefSeq" id="WP_014342684.1">
    <property type="nucleotide sequence ID" value="NC_016843.1"/>
</dbReference>
<evidence type="ECO:0000313" key="9">
    <source>
        <dbReference type="EMBL" id="AEZ60271.1"/>
    </source>
</evidence>
<keyword evidence="3 4" id="KW-0961">Cell wall biogenesis/degradation</keyword>
<dbReference type="Gene3D" id="2.40.40.10">
    <property type="entry name" value="RlpA-like domain"/>
    <property type="match status" value="1"/>
</dbReference>
<evidence type="ECO:0000313" key="10">
    <source>
        <dbReference type="Proteomes" id="UP000008192"/>
    </source>
</evidence>
<dbReference type="Gene3D" id="3.30.70.1070">
    <property type="entry name" value="Sporulation related repeat"/>
    <property type="match status" value="1"/>
</dbReference>
<dbReference type="Pfam" id="PF05036">
    <property type="entry name" value="SPOR"/>
    <property type="match status" value="1"/>
</dbReference>
<protein>
    <recommendedName>
        <fullName evidence="4">Probable endolytic peptidoglycan transglycosylase RlpA</fullName>
        <ecNumber evidence="4">4.2.2.-</ecNumber>
    </recommendedName>
</protein>
<keyword evidence="9" id="KW-0449">Lipoprotein</keyword>
<proteinExistence type="inferred from homology"/>
<sequence length="341" mass="36157">MMDKRVVAVAAVLWNVQMLFAAGEVIVPEGYASYYAESFNGRPTASGEIFDMSAYTAAHRTLPFGTVVELTNLDNGKKVIVRINDRGPYAANREIDVSKAAAVALDMLNAGVARVSIHKADPNAHASQQRNDRQTSPGVLPQDSFGVSPTAPTSSAPVMYADPHNPPPAPVGRRAGTPGVPGVANTTDVPASEYGAPPVAYAAPGSTPSRVPYGTAVPGSAAPNSHAQPVPSSSSYAAAAPLPYAAGGGKVSGMESVYTPTHSGETRGVLWRIQLGAFVREENALRLVVKLREAGFDPSYERTEHAVRVVLPGIRPADLERVKHALKRGRFHDYVIRQESW</sequence>
<feature type="region of interest" description="Disordered" evidence="6">
    <location>
        <begin position="121"/>
        <end position="193"/>
    </location>
</feature>
<dbReference type="PANTHER" id="PTHR34183:SF8">
    <property type="entry name" value="ENDOLYTIC PEPTIDOGLYCAN TRANSGLYCOSYLASE RLPA-RELATED"/>
    <property type="match status" value="1"/>
</dbReference>
<dbReference type="SUPFAM" id="SSF50685">
    <property type="entry name" value="Barwin-like endoglucanases"/>
    <property type="match status" value="1"/>
</dbReference>
<dbReference type="GO" id="GO:0008932">
    <property type="term" value="F:lytic endotransglycosylase activity"/>
    <property type="evidence" value="ECO:0007669"/>
    <property type="project" value="UniProtKB-UniRule"/>
</dbReference>
<keyword evidence="1" id="KW-0732">Signal</keyword>
<evidence type="ECO:0000256" key="5">
    <source>
        <dbReference type="RuleBase" id="RU003495"/>
    </source>
</evidence>
<feature type="compositionally biased region" description="Polar residues" evidence="6">
    <location>
        <begin position="125"/>
        <end position="137"/>
    </location>
</feature>
<keyword evidence="2 4" id="KW-0456">Lyase</keyword>
<evidence type="ECO:0000256" key="1">
    <source>
        <dbReference type="ARBA" id="ARBA00022729"/>
    </source>
</evidence>
<evidence type="ECO:0000256" key="4">
    <source>
        <dbReference type="HAMAP-Rule" id="MF_02071"/>
    </source>
</evidence>
<dbReference type="NCBIfam" id="TIGR00413">
    <property type="entry name" value="rlpA"/>
    <property type="match status" value="1"/>
</dbReference>
<dbReference type="KEGG" id="tpg:TPEGAU_0993"/>
<dbReference type="InterPro" id="IPR009009">
    <property type="entry name" value="RlpA-like_DPBB"/>
</dbReference>